<accession>A0A8J2LAP2</accession>
<gene>
    <name evidence="3" type="ORF">AFUS01_LOCUS41650</name>
</gene>
<evidence type="ECO:0000256" key="2">
    <source>
        <dbReference type="SAM" id="MobiDB-lite"/>
    </source>
</evidence>
<evidence type="ECO:0000256" key="1">
    <source>
        <dbReference type="SAM" id="Coils"/>
    </source>
</evidence>
<keyword evidence="1" id="KW-0175">Coiled coil</keyword>
<dbReference type="Proteomes" id="UP000708208">
    <property type="component" value="Unassembled WGS sequence"/>
</dbReference>
<reference evidence="3" key="1">
    <citation type="submission" date="2021-06" db="EMBL/GenBank/DDBJ databases">
        <authorList>
            <person name="Hodson N. C."/>
            <person name="Mongue J. A."/>
            <person name="Jaron S. K."/>
        </authorList>
    </citation>
    <scope>NUCLEOTIDE SEQUENCE</scope>
</reference>
<feature type="non-terminal residue" evidence="3">
    <location>
        <position position="1"/>
    </location>
</feature>
<evidence type="ECO:0000313" key="3">
    <source>
        <dbReference type="EMBL" id="CAG7831932.1"/>
    </source>
</evidence>
<evidence type="ECO:0000313" key="4">
    <source>
        <dbReference type="Proteomes" id="UP000708208"/>
    </source>
</evidence>
<keyword evidence="4" id="KW-1185">Reference proteome</keyword>
<feature type="compositionally biased region" description="Acidic residues" evidence="2">
    <location>
        <begin position="58"/>
        <end position="67"/>
    </location>
</feature>
<feature type="non-terminal residue" evidence="3">
    <location>
        <position position="150"/>
    </location>
</feature>
<sequence>LNRLADEEDEINATITRLELQKKRLARDKELFQKSLELEKSIIEEGGEFDDDSQKLSDDDEDVEANDPEEKQYYFENCSSRNEEAHAPIKYDDPVLTESVPLLSHFQSFSRCIADAIVVASQEPGKPKQKEEMSKFMARQTGSKELPFFF</sequence>
<name>A0A8J2LAP2_9HEXA</name>
<dbReference type="AlphaFoldDB" id="A0A8J2LAP2"/>
<protein>
    <submittedName>
        <fullName evidence="3">Uncharacterized protein</fullName>
    </submittedName>
</protein>
<feature type="region of interest" description="Disordered" evidence="2">
    <location>
        <begin position="43"/>
        <end position="70"/>
    </location>
</feature>
<organism evidence="3 4">
    <name type="scientific">Allacma fusca</name>
    <dbReference type="NCBI Taxonomy" id="39272"/>
    <lineage>
        <taxon>Eukaryota</taxon>
        <taxon>Metazoa</taxon>
        <taxon>Ecdysozoa</taxon>
        <taxon>Arthropoda</taxon>
        <taxon>Hexapoda</taxon>
        <taxon>Collembola</taxon>
        <taxon>Symphypleona</taxon>
        <taxon>Sminthuridae</taxon>
        <taxon>Allacma</taxon>
    </lineage>
</organism>
<dbReference type="EMBL" id="CAJVCH010562700">
    <property type="protein sequence ID" value="CAG7831932.1"/>
    <property type="molecule type" value="Genomic_DNA"/>
</dbReference>
<proteinExistence type="predicted"/>
<comment type="caution">
    <text evidence="3">The sequence shown here is derived from an EMBL/GenBank/DDBJ whole genome shotgun (WGS) entry which is preliminary data.</text>
</comment>
<feature type="coiled-coil region" evidence="1">
    <location>
        <begin position="1"/>
        <end position="35"/>
    </location>
</feature>